<evidence type="ECO:0000256" key="5">
    <source>
        <dbReference type="ARBA" id="ARBA00022898"/>
    </source>
</evidence>
<keyword evidence="4" id="KW-0808">Transferase</keyword>
<dbReference type="GO" id="GO:0016212">
    <property type="term" value="F:kynurenine-oxoglutarate transaminase activity"/>
    <property type="evidence" value="ECO:0007669"/>
    <property type="project" value="TreeGrafter"/>
</dbReference>
<dbReference type="Gene3D" id="3.90.1150.10">
    <property type="entry name" value="Aspartate Aminotransferase, domain 1"/>
    <property type="match status" value="1"/>
</dbReference>
<dbReference type="GO" id="GO:0005739">
    <property type="term" value="C:mitochondrion"/>
    <property type="evidence" value="ECO:0007669"/>
    <property type="project" value="TreeGrafter"/>
</dbReference>
<dbReference type="AlphaFoldDB" id="A0A8K0X6K9"/>
<evidence type="ECO:0000256" key="1">
    <source>
        <dbReference type="ARBA" id="ARBA00001933"/>
    </source>
</evidence>
<dbReference type="Gene3D" id="3.40.640.10">
    <property type="entry name" value="Type I PLP-dependent aspartate aminotransferase-like (Major domain)"/>
    <property type="match status" value="1"/>
</dbReference>
<dbReference type="FunFam" id="3.40.640.10:FF:000024">
    <property type="entry name" value="Kynurenine--oxoglutarate transaminase 3"/>
    <property type="match status" value="1"/>
</dbReference>
<dbReference type="OrthoDB" id="2414662at2759"/>
<dbReference type="SUPFAM" id="SSF53383">
    <property type="entry name" value="PLP-dependent transferases"/>
    <property type="match status" value="1"/>
</dbReference>
<reference evidence="7" key="1">
    <citation type="journal article" date="2021" name="Nat. Commun.">
        <title>Genetic determinants of endophytism in the Arabidopsis root mycobiome.</title>
        <authorList>
            <person name="Mesny F."/>
            <person name="Miyauchi S."/>
            <person name="Thiergart T."/>
            <person name="Pickel B."/>
            <person name="Atanasova L."/>
            <person name="Karlsson M."/>
            <person name="Huettel B."/>
            <person name="Barry K.W."/>
            <person name="Haridas S."/>
            <person name="Chen C."/>
            <person name="Bauer D."/>
            <person name="Andreopoulos W."/>
            <person name="Pangilinan J."/>
            <person name="LaButti K."/>
            <person name="Riley R."/>
            <person name="Lipzen A."/>
            <person name="Clum A."/>
            <person name="Drula E."/>
            <person name="Henrissat B."/>
            <person name="Kohler A."/>
            <person name="Grigoriev I.V."/>
            <person name="Martin F.M."/>
            <person name="Hacquard S."/>
        </authorList>
    </citation>
    <scope>NUCLEOTIDE SEQUENCE</scope>
    <source>
        <strain evidence="7">MPI-CAGE-AT-0016</strain>
    </source>
</reference>
<evidence type="ECO:0000313" key="7">
    <source>
        <dbReference type="EMBL" id="KAH7366991.1"/>
    </source>
</evidence>
<accession>A0A8K0X6K9</accession>
<evidence type="ECO:0000256" key="3">
    <source>
        <dbReference type="ARBA" id="ARBA00022576"/>
    </source>
</evidence>
<dbReference type="PANTHER" id="PTHR43807:SF20">
    <property type="entry name" value="FI04487P"/>
    <property type="match status" value="1"/>
</dbReference>
<dbReference type="CDD" id="cd00609">
    <property type="entry name" value="AAT_like"/>
    <property type="match status" value="1"/>
</dbReference>
<organism evidence="7 8">
    <name type="scientific">Plectosphaerella cucumerina</name>
    <dbReference type="NCBI Taxonomy" id="40658"/>
    <lineage>
        <taxon>Eukaryota</taxon>
        <taxon>Fungi</taxon>
        <taxon>Dikarya</taxon>
        <taxon>Ascomycota</taxon>
        <taxon>Pezizomycotina</taxon>
        <taxon>Sordariomycetes</taxon>
        <taxon>Hypocreomycetidae</taxon>
        <taxon>Glomerellales</taxon>
        <taxon>Plectosphaerellaceae</taxon>
        <taxon>Plectosphaerella</taxon>
    </lineage>
</organism>
<dbReference type="InterPro" id="IPR004839">
    <property type="entry name" value="Aminotransferase_I/II_large"/>
</dbReference>
<keyword evidence="8" id="KW-1185">Reference proteome</keyword>
<comment type="cofactor">
    <cofactor evidence="1">
        <name>pyridoxal 5'-phosphate</name>
        <dbReference type="ChEBI" id="CHEBI:597326"/>
    </cofactor>
</comment>
<gene>
    <name evidence="7" type="ORF">B0T11DRAFT_274496</name>
</gene>
<keyword evidence="3 7" id="KW-0032">Aminotransferase</keyword>
<dbReference type="Proteomes" id="UP000813385">
    <property type="component" value="Unassembled WGS sequence"/>
</dbReference>
<dbReference type="EMBL" id="JAGPXD010000002">
    <property type="protein sequence ID" value="KAH7366991.1"/>
    <property type="molecule type" value="Genomic_DNA"/>
</dbReference>
<dbReference type="Pfam" id="PF00155">
    <property type="entry name" value="Aminotran_1_2"/>
    <property type="match status" value="1"/>
</dbReference>
<dbReference type="InterPro" id="IPR051326">
    <property type="entry name" value="Kynurenine-oxoglutarate_AT"/>
</dbReference>
<dbReference type="InterPro" id="IPR015424">
    <property type="entry name" value="PyrdxlP-dep_Trfase"/>
</dbReference>
<dbReference type="PANTHER" id="PTHR43807">
    <property type="entry name" value="FI04487P"/>
    <property type="match status" value="1"/>
</dbReference>
<proteinExistence type="inferred from homology"/>
<comment type="caution">
    <text evidence="7">The sequence shown here is derived from an EMBL/GenBank/DDBJ whole genome shotgun (WGS) entry which is preliminary data.</text>
</comment>
<feature type="domain" description="Aminotransferase class I/classII large" evidence="6">
    <location>
        <begin position="77"/>
        <end position="456"/>
    </location>
</feature>
<dbReference type="InterPro" id="IPR015421">
    <property type="entry name" value="PyrdxlP-dep_Trfase_major"/>
</dbReference>
<evidence type="ECO:0000256" key="4">
    <source>
        <dbReference type="ARBA" id="ARBA00022679"/>
    </source>
</evidence>
<evidence type="ECO:0000259" key="6">
    <source>
        <dbReference type="Pfam" id="PF00155"/>
    </source>
</evidence>
<comment type="similarity">
    <text evidence="2">Belongs to the class-I pyridoxal-phosphate-dependent aminotransferase family.</text>
</comment>
<protein>
    <submittedName>
        <fullName evidence="7">Aminotransferase class I and II</fullName>
    </submittedName>
</protein>
<keyword evidence="5" id="KW-0663">Pyridoxal phosphate</keyword>
<evidence type="ECO:0000313" key="8">
    <source>
        <dbReference type="Proteomes" id="UP000813385"/>
    </source>
</evidence>
<sequence>MSSLLKPLIRSRSSALSIVTPSLSLSLTTALAPRARSFHSTAMSLNGKIKPAARVAGRRQDVWTIVNEAAAASPKQPIVNLGQGFFGYNPPQFILDAAKAALDRVECNQYSPTKGRPRLRKAIADAYSPFWGRQLNPETEVTITTGANEGMLSAFMAFIEEGDEVILFEPFFDQYISNIEMPGGKIVYVPLHPPADGAERTSSAANWTIDFDELERAISPRTKMIVINTPQNPVGKVFNKEELERIGALCVKNNIIILSDEVYDRLYYVPFTRIATLSPEIEALTITVGSAGKNFYATGWRVGWLLGNAELIQYVSAAHTRICYSSVSPLQEACAVGFEEADKHNFWNDTITEMKAKMDLFNEVWDELGLPYSEPEGGYFVLVNMAKVKLPEDYPYPPHVASRPRDFKLTWFLIQEVGVAAVPPTEFYTDKNAHIAEDYIRFAVCKPDDVLETAKERLRGLKKYIQ</sequence>
<dbReference type="InterPro" id="IPR015422">
    <property type="entry name" value="PyrdxlP-dep_Trfase_small"/>
</dbReference>
<evidence type="ECO:0000256" key="2">
    <source>
        <dbReference type="ARBA" id="ARBA00007441"/>
    </source>
</evidence>
<dbReference type="GO" id="GO:0030170">
    <property type="term" value="F:pyridoxal phosphate binding"/>
    <property type="evidence" value="ECO:0007669"/>
    <property type="project" value="InterPro"/>
</dbReference>
<name>A0A8K0X6K9_9PEZI</name>